<proteinExistence type="predicted"/>
<gene>
    <name evidence="1" type="ORF">POM88_018573</name>
</gene>
<evidence type="ECO:0000313" key="1">
    <source>
        <dbReference type="EMBL" id="KAK1390395.1"/>
    </source>
</evidence>
<protein>
    <submittedName>
        <fullName evidence="1">Avr9/Cf-9 rapidly elicited protein 146</fullName>
    </submittedName>
</protein>
<comment type="caution">
    <text evidence="1">The sequence shown here is derived from an EMBL/GenBank/DDBJ whole genome shotgun (WGS) entry which is preliminary data.</text>
</comment>
<evidence type="ECO:0000313" key="2">
    <source>
        <dbReference type="Proteomes" id="UP001237642"/>
    </source>
</evidence>
<dbReference type="PANTHER" id="PTHR33265">
    <property type="entry name" value="AVR9/CF-9 RAPIDLY ELICITED PROTEIN-RELATED"/>
    <property type="match status" value="1"/>
</dbReference>
<dbReference type="PANTHER" id="PTHR33265:SF26">
    <property type="entry name" value="OS06G0554600 PROTEIN"/>
    <property type="match status" value="1"/>
</dbReference>
<accession>A0AAD8IRC9</accession>
<keyword evidence="2" id="KW-1185">Reference proteome</keyword>
<reference evidence="1" key="2">
    <citation type="submission" date="2023-05" db="EMBL/GenBank/DDBJ databases">
        <authorList>
            <person name="Schelkunov M.I."/>
        </authorList>
    </citation>
    <scope>NUCLEOTIDE SEQUENCE</scope>
    <source>
        <strain evidence="1">Hsosn_3</strain>
        <tissue evidence="1">Leaf</tissue>
    </source>
</reference>
<sequence length="163" mass="18749">MEENGAMVAKKIWSMLRALYFMLRKGKSKKIKYMLDLSMMIKRRKLAAEKVLISCSNAPLFRVNKIRDGSTSGYRFFLCTHALNTKEEDDVVRVNIESMKATEMLQSDVALLTMTGVGRSPTVRVTDSPYPIREVHDDQDDGRVDEAAEEFIIKFYQNLKMKI</sequence>
<reference evidence="1" key="1">
    <citation type="submission" date="2023-02" db="EMBL/GenBank/DDBJ databases">
        <title>Genome of toxic invasive species Heracleum sosnowskyi carries increased number of genes despite the absence of recent whole-genome duplications.</title>
        <authorList>
            <person name="Schelkunov M."/>
            <person name="Shtratnikova V."/>
            <person name="Makarenko M."/>
            <person name="Klepikova A."/>
            <person name="Omelchenko D."/>
            <person name="Novikova G."/>
            <person name="Obukhova E."/>
            <person name="Bogdanov V."/>
            <person name="Penin A."/>
            <person name="Logacheva M."/>
        </authorList>
    </citation>
    <scope>NUCLEOTIDE SEQUENCE</scope>
    <source>
        <strain evidence="1">Hsosn_3</strain>
        <tissue evidence="1">Leaf</tissue>
    </source>
</reference>
<dbReference type="AlphaFoldDB" id="A0AAD8IRC9"/>
<name>A0AAD8IRC9_9APIA</name>
<organism evidence="1 2">
    <name type="scientific">Heracleum sosnowskyi</name>
    <dbReference type="NCBI Taxonomy" id="360622"/>
    <lineage>
        <taxon>Eukaryota</taxon>
        <taxon>Viridiplantae</taxon>
        <taxon>Streptophyta</taxon>
        <taxon>Embryophyta</taxon>
        <taxon>Tracheophyta</taxon>
        <taxon>Spermatophyta</taxon>
        <taxon>Magnoliopsida</taxon>
        <taxon>eudicotyledons</taxon>
        <taxon>Gunneridae</taxon>
        <taxon>Pentapetalae</taxon>
        <taxon>asterids</taxon>
        <taxon>campanulids</taxon>
        <taxon>Apiales</taxon>
        <taxon>Apiaceae</taxon>
        <taxon>Apioideae</taxon>
        <taxon>apioid superclade</taxon>
        <taxon>Tordylieae</taxon>
        <taxon>Tordyliinae</taxon>
        <taxon>Heracleum</taxon>
    </lineage>
</organism>
<dbReference type="Proteomes" id="UP001237642">
    <property type="component" value="Unassembled WGS sequence"/>
</dbReference>
<dbReference type="EMBL" id="JAUIZM010000004">
    <property type="protein sequence ID" value="KAK1390395.1"/>
    <property type="molecule type" value="Genomic_DNA"/>
</dbReference>